<comment type="similarity">
    <text evidence="1 5">Belongs to the acetyltransferase family. RimI subfamily.</text>
</comment>
<evidence type="ECO:0000313" key="8">
    <source>
        <dbReference type="Proteomes" id="UP001209681"/>
    </source>
</evidence>
<comment type="subcellular location">
    <subcellularLocation>
        <location evidence="5">Cytoplasm</location>
    </subcellularLocation>
</comment>
<evidence type="ECO:0000256" key="3">
    <source>
        <dbReference type="ARBA" id="ARBA00022679"/>
    </source>
</evidence>
<comment type="catalytic activity">
    <reaction evidence="5">
        <text>N-terminal L-alanyl-[ribosomal protein bS18] + acetyl-CoA = N-terminal N(alpha)-acetyl-L-alanyl-[ribosomal protein bS18] + CoA + H(+)</text>
        <dbReference type="Rhea" id="RHEA:43756"/>
        <dbReference type="Rhea" id="RHEA-COMP:10676"/>
        <dbReference type="Rhea" id="RHEA-COMP:10677"/>
        <dbReference type="ChEBI" id="CHEBI:15378"/>
        <dbReference type="ChEBI" id="CHEBI:57287"/>
        <dbReference type="ChEBI" id="CHEBI:57288"/>
        <dbReference type="ChEBI" id="CHEBI:64718"/>
        <dbReference type="ChEBI" id="CHEBI:83683"/>
        <dbReference type="EC" id="2.3.1.266"/>
    </reaction>
</comment>
<dbReference type="InterPro" id="IPR050680">
    <property type="entry name" value="YpeA/RimI_acetyltransf"/>
</dbReference>
<keyword evidence="2 5" id="KW-0963">Cytoplasm</keyword>
<proteinExistence type="inferred from homology"/>
<dbReference type="InterPro" id="IPR000182">
    <property type="entry name" value="GNAT_dom"/>
</dbReference>
<dbReference type="GO" id="GO:0008999">
    <property type="term" value="F:protein-N-terminal-alanine acetyltransferase activity"/>
    <property type="evidence" value="ECO:0007669"/>
    <property type="project" value="UniProtKB-EC"/>
</dbReference>
<evidence type="ECO:0000256" key="5">
    <source>
        <dbReference type="RuleBase" id="RU363094"/>
    </source>
</evidence>
<dbReference type="Gene3D" id="3.40.630.30">
    <property type="match status" value="1"/>
</dbReference>
<protein>
    <recommendedName>
        <fullName evidence="5">[Ribosomal protein bS18]-alanine N-acetyltransferase</fullName>
        <ecNumber evidence="5">2.3.1.266</ecNumber>
    </recommendedName>
</protein>
<evidence type="ECO:0000256" key="1">
    <source>
        <dbReference type="ARBA" id="ARBA00005395"/>
    </source>
</evidence>
<dbReference type="CDD" id="cd04301">
    <property type="entry name" value="NAT_SF"/>
    <property type="match status" value="1"/>
</dbReference>
<organism evidence="7 8">
    <name type="scientific">Desulfobotulus pelophilus</name>
    <dbReference type="NCBI Taxonomy" id="2823377"/>
    <lineage>
        <taxon>Bacteria</taxon>
        <taxon>Pseudomonadati</taxon>
        <taxon>Thermodesulfobacteriota</taxon>
        <taxon>Desulfobacteria</taxon>
        <taxon>Desulfobacterales</taxon>
        <taxon>Desulfobacteraceae</taxon>
        <taxon>Desulfobotulus</taxon>
    </lineage>
</organism>
<gene>
    <name evidence="7" type="primary">rimI</name>
    <name evidence="7" type="ORF">OOT00_02350</name>
</gene>
<dbReference type="SUPFAM" id="SSF55729">
    <property type="entry name" value="Acyl-CoA N-acyltransferases (Nat)"/>
    <property type="match status" value="1"/>
</dbReference>
<dbReference type="GO" id="GO:0005840">
    <property type="term" value="C:ribosome"/>
    <property type="evidence" value="ECO:0007669"/>
    <property type="project" value="UniProtKB-KW"/>
</dbReference>
<dbReference type="PROSITE" id="PS51186">
    <property type="entry name" value="GNAT"/>
    <property type="match status" value="1"/>
</dbReference>
<dbReference type="EC" id="2.3.1.266" evidence="5"/>
<comment type="function">
    <text evidence="5">Acetylates the N-terminal alanine of ribosomal protein bS18.</text>
</comment>
<comment type="caution">
    <text evidence="7">The sequence shown here is derived from an EMBL/GenBank/DDBJ whole genome shotgun (WGS) entry which is preliminary data.</text>
</comment>
<feature type="domain" description="N-acetyltransferase" evidence="6">
    <location>
        <begin position="7"/>
        <end position="150"/>
    </location>
</feature>
<evidence type="ECO:0000256" key="4">
    <source>
        <dbReference type="ARBA" id="ARBA00023315"/>
    </source>
</evidence>
<dbReference type="NCBIfam" id="TIGR01575">
    <property type="entry name" value="rimI"/>
    <property type="match status" value="1"/>
</dbReference>
<dbReference type="RefSeq" id="WP_265423681.1">
    <property type="nucleotide sequence ID" value="NZ_JAPFPW010000002.1"/>
</dbReference>
<dbReference type="PANTHER" id="PTHR43420:SF44">
    <property type="entry name" value="ACETYLTRANSFERASE YPEA"/>
    <property type="match status" value="1"/>
</dbReference>
<dbReference type="InterPro" id="IPR006464">
    <property type="entry name" value="AcTrfase_RimI/Ard1"/>
</dbReference>
<keyword evidence="7" id="KW-0689">Ribosomal protein</keyword>
<evidence type="ECO:0000313" key="7">
    <source>
        <dbReference type="EMBL" id="MCW7752819.1"/>
    </source>
</evidence>
<keyword evidence="7" id="KW-0687">Ribonucleoprotein</keyword>
<evidence type="ECO:0000259" key="6">
    <source>
        <dbReference type="PROSITE" id="PS51186"/>
    </source>
</evidence>
<evidence type="ECO:0000256" key="2">
    <source>
        <dbReference type="ARBA" id="ARBA00022490"/>
    </source>
</evidence>
<dbReference type="Pfam" id="PF00583">
    <property type="entry name" value="Acetyltransf_1"/>
    <property type="match status" value="1"/>
</dbReference>
<dbReference type="Proteomes" id="UP001209681">
    <property type="component" value="Unassembled WGS sequence"/>
</dbReference>
<reference evidence="7 8" key="1">
    <citation type="submission" date="2022-11" db="EMBL/GenBank/DDBJ databases">
        <title>Desulfobotulus tamanensis H1 sp. nov. - anaerobic, alkaliphilic, sulphate reducing bacterium isolated from terrestrial mud volcano.</title>
        <authorList>
            <person name="Frolova A."/>
            <person name="Merkel A.Y."/>
            <person name="Slobodkin A.I."/>
        </authorList>
    </citation>
    <scope>NUCLEOTIDE SEQUENCE [LARGE SCALE GENOMIC DNA]</scope>
    <source>
        <strain evidence="7 8">H1</strain>
    </source>
</reference>
<name>A0ABT3N5V2_9BACT</name>
<dbReference type="EMBL" id="JAPFPW010000002">
    <property type="protein sequence ID" value="MCW7752819.1"/>
    <property type="molecule type" value="Genomic_DNA"/>
</dbReference>
<dbReference type="InterPro" id="IPR016181">
    <property type="entry name" value="Acyl_CoA_acyltransferase"/>
</dbReference>
<keyword evidence="8" id="KW-1185">Reference proteome</keyword>
<keyword evidence="4 7" id="KW-0012">Acyltransferase</keyword>
<sequence length="153" mass="17308">MPRRDNTLIRPMVSEDLACITELEGSLFPFPWKKQDFMAELLFPGALCKVVIMGQRPIAYLCSRDVADGIEILKIAVHPDCRHRGIARTLIQETFIRAAASDWPLIFLEVAQNNTAAQAFYRNLGFTSTGIRKQYYPDGTDAINMIKTLKEES</sequence>
<accession>A0ABT3N5V2</accession>
<dbReference type="PANTHER" id="PTHR43420">
    <property type="entry name" value="ACETYLTRANSFERASE"/>
    <property type="match status" value="1"/>
</dbReference>
<keyword evidence="3 7" id="KW-0808">Transferase</keyword>